<organism evidence="1 2">
    <name type="scientific">Camellia lanceoleosa</name>
    <dbReference type="NCBI Taxonomy" id="1840588"/>
    <lineage>
        <taxon>Eukaryota</taxon>
        <taxon>Viridiplantae</taxon>
        <taxon>Streptophyta</taxon>
        <taxon>Embryophyta</taxon>
        <taxon>Tracheophyta</taxon>
        <taxon>Spermatophyta</taxon>
        <taxon>Magnoliopsida</taxon>
        <taxon>eudicotyledons</taxon>
        <taxon>Gunneridae</taxon>
        <taxon>Pentapetalae</taxon>
        <taxon>asterids</taxon>
        <taxon>Ericales</taxon>
        <taxon>Theaceae</taxon>
        <taxon>Camellia</taxon>
    </lineage>
</organism>
<accession>A0ACC0GK39</accession>
<evidence type="ECO:0000313" key="1">
    <source>
        <dbReference type="EMBL" id="KAI8000807.1"/>
    </source>
</evidence>
<evidence type="ECO:0000313" key="2">
    <source>
        <dbReference type="Proteomes" id="UP001060215"/>
    </source>
</evidence>
<sequence>MYRLFEPDPEDFNNNPLLFVQLDFFPCGGMALCVRMSHKIADGVAYAAFVKAWSDIALGSSETIVPDFIAASSRFPPREDCPVLSMTFMQMTKKNVTKRFVINASQVATLKAKATSTGVQQPTRVEAVTAALLKCAVTASRSYALGLETEVSSPKAYALTGAVNVRTRLEPPLPEYSFGNITGLLWAMIEDGGAETNLPGLVCQLRKGLQQSTDNNFIAEKTKLLRLKGDAVKVYRHSSWCRFGLYELDFGWGKPTYTTGVLFGNPIGIGLLDTRDGDGIEVWMTLLKEDMALFERAAVSSSAPSNWRRSLCQNSVSSSSSSPSSPSASSYHLNSGPSYMRGVMFTEPNKPLSIEEFHMPRPKAGEVLIKTKGELPFASPCVAGHEITVRWLSMGPSRTPKSLKDFVGAHVVGAFIMPCGSFFLRNKVIKSAIPQLFFPLILFCLDIATSLVLIYTIHGINLI</sequence>
<comment type="caution">
    <text evidence="1">The sequence shown here is derived from an EMBL/GenBank/DDBJ whole genome shotgun (WGS) entry which is preliminary data.</text>
</comment>
<dbReference type="Proteomes" id="UP001060215">
    <property type="component" value="Chromosome 8"/>
</dbReference>
<name>A0ACC0GK39_9ERIC</name>
<reference evidence="1 2" key="1">
    <citation type="journal article" date="2022" name="Plant J.">
        <title>Chromosome-level genome of Camellia lanceoleosa provides a valuable resource for understanding genome evolution and self-incompatibility.</title>
        <authorList>
            <person name="Gong W."/>
            <person name="Xiao S."/>
            <person name="Wang L."/>
            <person name="Liao Z."/>
            <person name="Chang Y."/>
            <person name="Mo W."/>
            <person name="Hu G."/>
            <person name="Li W."/>
            <person name="Zhao G."/>
            <person name="Zhu H."/>
            <person name="Hu X."/>
            <person name="Ji K."/>
            <person name="Xiang X."/>
            <person name="Song Q."/>
            <person name="Yuan D."/>
            <person name="Jin S."/>
            <person name="Zhang L."/>
        </authorList>
    </citation>
    <scope>NUCLEOTIDE SEQUENCE [LARGE SCALE GENOMIC DNA]</scope>
    <source>
        <strain evidence="1">SQ_2022a</strain>
    </source>
</reference>
<proteinExistence type="predicted"/>
<keyword evidence="2" id="KW-1185">Reference proteome</keyword>
<dbReference type="EMBL" id="CM045765">
    <property type="protein sequence ID" value="KAI8000807.1"/>
    <property type="molecule type" value="Genomic_DNA"/>
</dbReference>
<gene>
    <name evidence="1" type="ORF">LOK49_LG09G01432</name>
</gene>
<protein>
    <submittedName>
        <fullName evidence="1">Vinorine synthase</fullName>
    </submittedName>
</protein>